<evidence type="ECO:0000313" key="1">
    <source>
        <dbReference type="EMBL" id="MBW83223.1"/>
    </source>
</evidence>
<protein>
    <submittedName>
        <fullName evidence="1">Uncharacterized protein</fullName>
    </submittedName>
</protein>
<sequence length="39" mass="4394">MHIIYSARCSIAILSHGTPSLLGLEIMGLDRRPLNFLKR</sequence>
<reference evidence="1" key="1">
    <citation type="submission" date="2018-02" db="EMBL/GenBank/DDBJ databases">
        <title>Rhizophora mucronata_Transcriptome.</title>
        <authorList>
            <person name="Meera S.P."/>
            <person name="Sreeshan A."/>
            <person name="Augustine A."/>
        </authorList>
    </citation>
    <scope>NUCLEOTIDE SEQUENCE</scope>
    <source>
        <tissue evidence="1">Leaf</tissue>
    </source>
</reference>
<organism evidence="1">
    <name type="scientific">Rhizophora mucronata</name>
    <name type="common">Asiatic mangrove</name>
    <dbReference type="NCBI Taxonomy" id="61149"/>
    <lineage>
        <taxon>Eukaryota</taxon>
        <taxon>Viridiplantae</taxon>
        <taxon>Streptophyta</taxon>
        <taxon>Embryophyta</taxon>
        <taxon>Tracheophyta</taxon>
        <taxon>Spermatophyta</taxon>
        <taxon>Magnoliopsida</taxon>
        <taxon>eudicotyledons</taxon>
        <taxon>Gunneridae</taxon>
        <taxon>Pentapetalae</taxon>
        <taxon>rosids</taxon>
        <taxon>fabids</taxon>
        <taxon>Malpighiales</taxon>
        <taxon>Rhizophoraceae</taxon>
        <taxon>Rhizophora</taxon>
    </lineage>
</organism>
<proteinExistence type="predicted"/>
<dbReference type="AlphaFoldDB" id="A0A2P2IPT1"/>
<dbReference type="EMBL" id="GGEC01002740">
    <property type="protein sequence ID" value="MBW83223.1"/>
    <property type="molecule type" value="Transcribed_RNA"/>
</dbReference>
<accession>A0A2P2IPT1</accession>
<name>A0A2P2IPT1_RHIMU</name>